<keyword evidence="2 3" id="KW-0479">Metal-binding</keyword>
<dbReference type="SUPFAM" id="SSF109854">
    <property type="entry name" value="DinB/YfiT-like putative metalloenzymes"/>
    <property type="match status" value="1"/>
</dbReference>
<name>A0A511R5E0_9DEIN</name>
<feature type="binding site" evidence="3">
    <location>
        <position position="54"/>
    </location>
    <ligand>
        <name>a divalent metal cation</name>
        <dbReference type="ChEBI" id="CHEBI:60240"/>
    </ligand>
</feature>
<accession>A0A511R5E0</accession>
<protein>
    <recommendedName>
        <fullName evidence="6">Damage-inducible protein DinB</fullName>
    </recommendedName>
</protein>
<proteinExistence type="inferred from homology"/>
<comment type="similarity">
    <text evidence="1">Belongs to the DinB family.</text>
</comment>
<gene>
    <name evidence="4" type="ORF">MHY01S_29860</name>
</gene>
<dbReference type="Pfam" id="PF05163">
    <property type="entry name" value="DinB"/>
    <property type="match status" value="1"/>
</dbReference>
<dbReference type="Proteomes" id="UP000321197">
    <property type="component" value="Unassembled WGS sequence"/>
</dbReference>
<dbReference type="Gene3D" id="1.20.120.450">
    <property type="entry name" value="dinb family like domain"/>
    <property type="match status" value="1"/>
</dbReference>
<evidence type="ECO:0000256" key="3">
    <source>
        <dbReference type="PIRSR" id="PIRSR607837-1"/>
    </source>
</evidence>
<dbReference type="EMBL" id="BJXL01000134">
    <property type="protein sequence ID" value="GEM84820.1"/>
    <property type="molecule type" value="Genomic_DNA"/>
</dbReference>
<evidence type="ECO:0000313" key="5">
    <source>
        <dbReference type="Proteomes" id="UP000321197"/>
    </source>
</evidence>
<feature type="binding site" evidence="3">
    <location>
        <position position="151"/>
    </location>
    <ligand>
        <name>a divalent metal cation</name>
        <dbReference type="ChEBI" id="CHEBI:60240"/>
    </ligand>
</feature>
<evidence type="ECO:0000256" key="2">
    <source>
        <dbReference type="ARBA" id="ARBA00022723"/>
    </source>
</evidence>
<evidence type="ECO:0008006" key="6">
    <source>
        <dbReference type="Google" id="ProtNLM"/>
    </source>
</evidence>
<evidence type="ECO:0000256" key="1">
    <source>
        <dbReference type="ARBA" id="ARBA00008635"/>
    </source>
</evidence>
<dbReference type="OrthoDB" id="119432at2"/>
<dbReference type="RefSeq" id="WP_119340265.1">
    <property type="nucleotide sequence ID" value="NZ_BJXL01000134.1"/>
</dbReference>
<dbReference type="GO" id="GO:0046872">
    <property type="term" value="F:metal ion binding"/>
    <property type="evidence" value="ECO:0007669"/>
    <property type="project" value="UniProtKB-KW"/>
</dbReference>
<dbReference type="AlphaFoldDB" id="A0A511R5E0"/>
<organism evidence="4 5">
    <name type="scientific">Meiothermus hypogaeus NBRC 106114</name>
    <dbReference type="NCBI Taxonomy" id="1227553"/>
    <lineage>
        <taxon>Bacteria</taxon>
        <taxon>Thermotogati</taxon>
        <taxon>Deinococcota</taxon>
        <taxon>Deinococci</taxon>
        <taxon>Thermales</taxon>
        <taxon>Thermaceae</taxon>
        <taxon>Meiothermus</taxon>
    </lineage>
</organism>
<evidence type="ECO:0000313" key="4">
    <source>
        <dbReference type="EMBL" id="GEM84820.1"/>
    </source>
</evidence>
<sequence>MTGVTTVYTTLERFLDHWDGVRMVTLKLLGCFLEADLRRTLWPGSRTVGEMFHHIGAHQFYAARGLFLQQWEPKGTLEESPDADWELHKHLTVYKVETLHHWLEGVQQQTRTWAQEALESRLTDFATDNPWHEGMRGWLLLQHAYQDEVHHRGQLYGLARQMGLLPPDVFAVDHPDYWNERKWK</sequence>
<dbReference type="InterPro" id="IPR034660">
    <property type="entry name" value="DinB/YfiT-like"/>
</dbReference>
<dbReference type="InterPro" id="IPR007837">
    <property type="entry name" value="DinB"/>
</dbReference>
<comment type="caution">
    <text evidence="4">The sequence shown here is derived from an EMBL/GenBank/DDBJ whole genome shotgun (WGS) entry which is preliminary data.</text>
</comment>
<reference evidence="4 5" key="1">
    <citation type="submission" date="2019-07" db="EMBL/GenBank/DDBJ databases">
        <title>Whole genome shotgun sequence of Meiothermus hypogaeus NBRC 106114.</title>
        <authorList>
            <person name="Hosoyama A."/>
            <person name="Uohara A."/>
            <person name="Ohji S."/>
            <person name="Ichikawa N."/>
        </authorList>
    </citation>
    <scope>NUCLEOTIDE SEQUENCE [LARGE SCALE GENOMIC DNA]</scope>
    <source>
        <strain evidence="4 5">NBRC 106114</strain>
    </source>
</reference>